<feature type="compositionally biased region" description="Polar residues" evidence="6">
    <location>
        <begin position="1"/>
        <end position="16"/>
    </location>
</feature>
<dbReference type="Pfam" id="PF06271">
    <property type="entry name" value="RDD"/>
    <property type="match status" value="1"/>
</dbReference>
<keyword evidence="3 7" id="KW-0812">Transmembrane</keyword>
<dbReference type="PANTHER" id="PTHR36115">
    <property type="entry name" value="PROLINE-RICH ANTIGEN HOMOLOG-RELATED"/>
    <property type="match status" value="1"/>
</dbReference>
<protein>
    <recommendedName>
        <fullName evidence="8">RDD domain-containing protein</fullName>
    </recommendedName>
</protein>
<keyword evidence="4 7" id="KW-1133">Transmembrane helix</keyword>
<sequence length="362" mass="39201">MPSQNPTINPLQNQSLPAQAPPPIPPQPPAAQQQPITPQNTPIYAGFLLRNAALFLDTWIASIPSVLIAALLTTPIALISGEPLSQAFGKPPISIIFNSLAVILIWSYFVLTTYKFGGTLGKKVFKLQVISEDSAPITFSKAIIREIPGKIISGLILGIGYLMVAFSKEKQGLHDHLAGTHVIRTEPVTGRTKLAVFVLTIFPILFLVILVLLVAFPIFFAFRAKTTMPVNKPGLTQYASPIPKKSLVSTAALSRDAQRKNDIGLLATELEGYKVLHSNSYPEDLSALLVSTPENPSPLQALPVPPNNSEPQANYGYTKCSTNEKQEAILYTKLEETSHYYVWSSAASSTSLSASLDKPTCP</sequence>
<feature type="transmembrane region" description="Helical" evidence="7">
    <location>
        <begin position="59"/>
        <end position="81"/>
    </location>
</feature>
<dbReference type="AlphaFoldDB" id="A0A1F5I178"/>
<name>A0A1F5I178_9BACT</name>
<evidence type="ECO:0000256" key="6">
    <source>
        <dbReference type="SAM" id="MobiDB-lite"/>
    </source>
</evidence>
<evidence type="ECO:0000259" key="8">
    <source>
        <dbReference type="Pfam" id="PF06271"/>
    </source>
</evidence>
<proteinExistence type="predicted"/>
<comment type="subcellular location">
    <subcellularLocation>
        <location evidence="1">Cell membrane</location>
        <topology evidence="1">Multi-pass membrane protein</topology>
    </subcellularLocation>
</comment>
<dbReference type="InterPro" id="IPR010432">
    <property type="entry name" value="RDD"/>
</dbReference>
<dbReference type="EMBL" id="MFBS01000013">
    <property type="protein sequence ID" value="OGE10122.1"/>
    <property type="molecule type" value="Genomic_DNA"/>
</dbReference>
<evidence type="ECO:0000256" key="5">
    <source>
        <dbReference type="ARBA" id="ARBA00023136"/>
    </source>
</evidence>
<feature type="region of interest" description="Disordered" evidence="6">
    <location>
        <begin position="1"/>
        <end position="35"/>
    </location>
</feature>
<dbReference type="Proteomes" id="UP000179227">
    <property type="component" value="Unassembled WGS sequence"/>
</dbReference>
<evidence type="ECO:0000256" key="3">
    <source>
        <dbReference type="ARBA" id="ARBA00022692"/>
    </source>
</evidence>
<evidence type="ECO:0000256" key="4">
    <source>
        <dbReference type="ARBA" id="ARBA00022989"/>
    </source>
</evidence>
<evidence type="ECO:0000256" key="2">
    <source>
        <dbReference type="ARBA" id="ARBA00022475"/>
    </source>
</evidence>
<keyword evidence="2" id="KW-1003">Cell membrane</keyword>
<evidence type="ECO:0000313" key="10">
    <source>
        <dbReference type="Proteomes" id="UP000179227"/>
    </source>
</evidence>
<organism evidence="9 10">
    <name type="scientific">Candidatus Curtissbacteria bacterium RIFCSPLOWO2_01_FULL_42_26</name>
    <dbReference type="NCBI Taxonomy" id="1797729"/>
    <lineage>
        <taxon>Bacteria</taxon>
        <taxon>Candidatus Curtissiibacteriota</taxon>
    </lineage>
</organism>
<reference evidence="9 10" key="1">
    <citation type="journal article" date="2016" name="Nat. Commun.">
        <title>Thousands of microbial genomes shed light on interconnected biogeochemical processes in an aquifer system.</title>
        <authorList>
            <person name="Anantharaman K."/>
            <person name="Brown C.T."/>
            <person name="Hug L.A."/>
            <person name="Sharon I."/>
            <person name="Castelle C.J."/>
            <person name="Probst A.J."/>
            <person name="Thomas B.C."/>
            <person name="Singh A."/>
            <person name="Wilkins M.J."/>
            <person name="Karaoz U."/>
            <person name="Brodie E.L."/>
            <person name="Williams K.H."/>
            <person name="Hubbard S.S."/>
            <person name="Banfield J.F."/>
        </authorList>
    </citation>
    <scope>NUCLEOTIDE SEQUENCE [LARGE SCALE GENOMIC DNA]</scope>
</reference>
<dbReference type="InterPro" id="IPR051791">
    <property type="entry name" value="Pra-immunoreactive"/>
</dbReference>
<feature type="domain" description="RDD" evidence="8">
    <location>
        <begin position="44"/>
        <end position="179"/>
    </location>
</feature>
<feature type="transmembrane region" description="Helical" evidence="7">
    <location>
        <begin position="194"/>
        <end position="222"/>
    </location>
</feature>
<keyword evidence="5 7" id="KW-0472">Membrane</keyword>
<evidence type="ECO:0000256" key="7">
    <source>
        <dbReference type="SAM" id="Phobius"/>
    </source>
</evidence>
<evidence type="ECO:0000256" key="1">
    <source>
        <dbReference type="ARBA" id="ARBA00004651"/>
    </source>
</evidence>
<gene>
    <name evidence="9" type="ORF">A3A60_00445</name>
</gene>
<accession>A0A1F5I178</accession>
<feature type="transmembrane region" description="Helical" evidence="7">
    <location>
        <begin position="93"/>
        <end position="114"/>
    </location>
</feature>
<comment type="caution">
    <text evidence="9">The sequence shown here is derived from an EMBL/GenBank/DDBJ whole genome shotgun (WGS) entry which is preliminary data.</text>
</comment>
<dbReference type="PANTHER" id="PTHR36115:SF9">
    <property type="entry name" value="LMO1584 PROTEIN"/>
    <property type="match status" value="1"/>
</dbReference>
<feature type="transmembrane region" description="Helical" evidence="7">
    <location>
        <begin position="147"/>
        <end position="166"/>
    </location>
</feature>
<dbReference type="GO" id="GO:0005886">
    <property type="term" value="C:plasma membrane"/>
    <property type="evidence" value="ECO:0007669"/>
    <property type="project" value="UniProtKB-SubCell"/>
</dbReference>
<evidence type="ECO:0000313" key="9">
    <source>
        <dbReference type="EMBL" id="OGE10122.1"/>
    </source>
</evidence>
<feature type="compositionally biased region" description="Pro residues" evidence="6">
    <location>
        <begin position="19"/>
        <end position="29"/>
    </location>
</feature>